<evidence type="ECO:0000313" key="2">
    <source>
        <dbReference type="Proteomes" id="UP000477543"/>
    </source>
</evidence>
<reference evidence="1 2" key="1">
    <citation type="submission" date="2020-01" db="EMBL/GenBank/DDBJ databases">
        <title>Glutamicibacter soli M275.</title>
        <authorList>
            <person name="Meng X."/>
        </authorList>
    </citation>
    <scope>NUCLEOTIDE SEQUENCE [LARGE SCALE GENOMIC DNA]</scope>
    <source>
        <strain evidence="1 2">M275</strain>
    </source>
</reference>
<sequence>MSRPSPYIRLNGRRLAVSKNERAVPIAPLTVSWGSDTGEGQADAATAQIVFLIRDSMDDLPDLKKGAAIEVADPVRPSFIHAGTVQTMSAKPSTRIRGALEVTVNVADYMAPFQNEFSAVEWPASADRRAQLYQLMNQNGWSLNAPTDTRDSSRTVLNSIKIQTLLERYISRFRGKIYDTSWRDLDRVLHKQITAFKGSARSLSPDKLRTTAIGWDRTFEPPTIDGVPGPVLTLPASNVLGDPSWSSGPEDAVTAVRLSVVTQGDNGQSELSEHNYRTDVVTREALGLRSIDVETDLEDPLQWQPTAALYFNDDAPWRMEALQIHDTDLLTDDEISMLFERTTRYQTLVVIDGIQPNRPDPGPTTLRSYAAGGEFTWTGKKWEISLNLERAILKLDGDGDWWTCAHVAESSNSLISQAQCNTVGNKLTVADFRFIGEP</sequence>
<organism evidence="1 2">
    <name type="scientific">Glutamicibacter soli</name>
    <dbReference type="NCBI Taxonomy" id="453836"/>
    <lineage>
        <taxon>Bacteria</taxon>
        <taxon>Bacillati</taxon>
        <taxon>Actinomycetota</taxon>
        <taxon>Actinomycetes</taxon>
        <taxon>Micrococcales</taxon>
        <taxon>Micrococcaceae</taxon>
        <taxon>Glutamicibacter</taxon>
    </lineage>
</organism>
<dbReference type="AlphaFoldDB" id="A0A6L9G747"/>
<gene>
    <name evidence="1" type="ORF">GT020_17715</name>
</gene>
<accession>A0A6L9G747</accession>
<name>A0A6L9G747_9MICC</name>
<comment type="caution">
    <text evidence="1">The sequence shown here is derived from an EMBL/GenBank/DDBJ whole genome shotgun (WGS) entry which is preliminary data.</text>
</comment>
<protein>
    <submittedName>
        <fullName evidence="1">Uncharacterized protein</fullName>
    </submittedName>
</protein>
<evidence type="ECO:0000313" key="1">
    <source>
        <dbReference type="EMBL" id="NAZ17882.1"/>
    </source>
</evidence>
<dbReference type="Proteomes" id="UP000477543">
    <property type="component" value="Unassembled WGS sequence"/>
</dbReference>
<dbReference type="RefSeq" id="WP_161450186.1">
    <property type="nucleotide sequence ID" value="NZ_WYDN01000030.1"/>
</dbReference>
<dbReference type="EMBL" id="WYDN01000030">
    <property type="protein sequence ID" value="NAZ17882.1"/>
    <property type="molecule type" value="Genomic_DNA"/>
</dbReference>
<proteinExistence type="predicted"/>